<sequence length="684" mass="78310">MNNTSEETNYRAMLLNFRICDFQKLLKAFGKNIAGRRFDLQKVALDMLNSKPIGLNYEAYLIKIHEIHNDQIRNCMQTRQTRNMYKMKHNTQVPQQRTQTYYINPIEAKYNPGNAMAVNNIQHVVGSYPLIKPYNNIQPVPSLVASYQPIKPNNNIQLVPGSVQPIKPNNAVLFQFPSNQYNYMSNMITQNSVRFYMKTKNNQNIPLTLPPEIVAQYKFKTLPFYEVQEDIIKPTLLSGSDKCSITTVCEGTRERTFVHTMSVEQASLIGMNRDISYGQNKYLYQYQIRFCQLELGRSEVTDFLPKGLHIRIGNRVCKLPPTSTPHRRIETHTQIETTRRIAGPIDCTQLLKLNPTLANHITLNWIPDEKTYAVAVFLVKKLSPDDLINKLQHKKLRSEKDTRNDIIQKLENLDPDFATTSYHFSLLCPLSKSRMTLPAKSIQCDHLQCFDAKAFILMNDKKPTWKCPTCRRPISYEDISIESYFLEIVRSPLLKAGDEEIELLADGSWTICRENENIKNTNGTLNTEKSTVSIDVDENDDEIATKPKKELVPKSSVKQEVIDVIDVDDNCYEIANEPKIDPRPERPVMQEVVDVINVDDSNDEIATEPKIDPRSEGSVIQEVSDVINVDDSDDEIATESKIDPTPERSVMQEVSDVINVDDSDDEIATESKIDPRPERSVMQK</sequence>
<proteinExistence type="inferred from homology"/>
<dbReference type="SUPFAM" id="SSF57850">
    <property type="entry name" value="RING/U-box"/>
    <property type="match status" value="1"/>
</dbReference>
<evidence type="ECO:0000256" key="1">
    <source>
        <dbReference type="ARBA" id="ARBA00004718"/>
    </source>
</evidence>
<feature type="domain" description="PINIT" evidence="11">
    <location>
        <begin position="205"/>
        <end position="382"/>
    </location>
</feature>
<dbReference type="Pfam" id="PF02891">
    <property type="entry name" value="zf-MIZ"/>
    <property type="match status" value="1"/>
</dbReference>
<keyword evidence="12" id="KW-0436">Ligase</keyword>
<accession>A0A6G0XZX9</accession>
<gene>
    <name evidence="12" type="ORF">FWK35_00037480</name>
</gene>
<dbReference type="GO" id="GO:0008270">
    <property type="term" value="F:zinc ion binding"/>
    <property type="evidence" value="ECO:0007669"/>
    <property type="project" value="UniProtKB-KW"/>
</dbReference>
<dbReference type="Gene3D" id="1.10.720.30">
    <property type="entry name" value="SAP domain"/>
    <property type="match status" value="1"/>
</dbReference>
<feature type="domain" description="SP-RING-type" evidence="10">
    <location>
        <begin position="413"/>
        <end position="499"/>
    </location>
</feature>
<evidence type="ECO:0000256" key="5">
    <source>
        <dbReference type="ARBA" id="ARBA00022771"/>
    </source>
</evidence>
<evidence type="ECO:0000259" key="10">
    <source>
        <dbReference type="PROSITE" id="PS51044"/>
    </source>
</evidence>
<comment type="similarity">
    <text evidence="2">Belongs to the PIAS family.</text>
</comment>
<dbReference type="PANTHER" id="PTHR10782:SF94">
    <property type="entry name" value="SUPPRESSOR OF VARIEGATION 2-10, ISOFORM I"/>
    <property type="match status" value="1"/>
</dbReference>
<dbReference type="GO" id="GO:0000785">
    <property type="term" value="C:chromatin"/>
    <property type="evidence" value="ECO:0007669"/>
    <property type="project" value="TreeGrafter"/>
</dbReference>
<dbReference type="Proteomes" id="UP000478052">
    <property type="component" value="Unassembled WGS sequence"/>
</dbReference>
<dbReference type="CDD" id="cd16650">
    <property type="entry name" value="SP-RING_PIAS-like"/>
    <property type="match status" value="1"/>
</dbReference>
<dbReference type="PROSITE" id="PS51044">
    <property type="entry name" value="ZF_SP_RING"/>
    <property type="match status" value="1"/>
</dbReference>
<keyword evidence="7" id="KW-0862">Zinc</keyword>
<evidence type="ECO:0000313" key="13">
    <source>
        <dbReference type="Proteomes" id="UP000478052"/>
    </source>
</evidence>
<feature type="non-terminal residue" evidence="12">
    <location>
        <position position="684"/>
    </location>
</feature>
<dbReference type="OrthoDB" id="10263264at2759"/>
<dbReference type="InterPro" id="IPR013083">
    <property type="entry name" value="Znf_RING/FYVE/PHD"/>
</dbReference>
<evidence type="ECO:0000256" key="2">
    <source>
        <dbReference type="ARBA" id="ARBA00005383"/>
    </source>
</evidence>
<feature type="region of interest" description="Disordered" evidence="9">
    <location>
        <begin position="630"/>
        <end position="684"/>
    </location>
</feature>
<dbReference type="PROSITE" id="PS51466">
    <property type="entry name" value="PINIT"/>
    <property type="match status" value="1"/>
</dbReference>
<name>A0A6G0XZX9_APHCR</name>
<evidence type="ECO:0000256" key="4">
    <source>
        <dbReference type="ARBA" id="ARBA00022723"/>
    </source>
</evidence>
<dbReference type="Gene3D" id="2.60.120.780">
    <property type="entry name" value="PINIT domain"/>
    <property type="match status" value="1"/>
</dbReference>
<dbReference type="GO" id="GO:0006357">
    <property type="term" value="P:regulation of transcription by RNA polymerase II"/>
    <property type="evidence" value="ECO:0007669"/>
    <property type="project" value="TreeGrafter"/>
</dbReference>
<feature type="compositionally biased region" description="Acidic residues" evidence="9">
    <location>
        <begin position="659"/>
        <end position="668"/>
    </location>
</feature>
<feature type="compositionally biased region" description="Basic and acidic residues" evidence="9">
    <location>
        <begin position="669"/>
        <end position="684"/>
    </location>
</feature>
<dbReference type="SUPFAM" id="SSF68906">
    <property type="entry name" value="SAP domain"/>
    <property type="match status" value="1"/>
</dbReference>
<dbReference type="InterPro" id="IPR038654">
    <property type="entry name" value="PINIT_sf"/>
</dbReference>
<evidence type="ECO:0000256" key="6">
    <source>
        <dbReference type="ARBA" id="ARBA00022786"/>
    </source>
</evidence>
<dbReference type="InterPro" id="IPR023321">
    <property type="entry name" value="PINIT"/>
</dbReference>
<evidence type="ECO:0000256" key="9">
    <source>
        <dbReference type="SAM" id="MobiDB-lite"/>
    </source>
</evidence>
<dbReference type="PANTHER" id="PTHR10782">
    <property type="entry name" value="ZINC FINGER MIZ DOMAIN-CONTAINING PROTEIN"/>
    <property type="match status" value="1"/>
</dbReference>
<evidence type="ECO:0000259" key="11">
    <source>
        <dbReference type="PROSITE" id="PS51466"/>
    </source>
</evidence>
<dbReference type="InterPro" id="IPR036361">
    <property type="entry name" value="SAP_dom_sf"/>
</dbReference>
<comment type="pathway">
    <text evidence="1">Protein modification; protein sumoylation.</text>
</comment>
<dbReference type="GO" id="GO:0061665">
    <property type="term" value="F:SUMO ligase activity"/>
    <property type="evidence" value="ECO:0007669"/>
    <property type="project" value="TreeGrafter"/>
</dbReference>
<dbReference type="UniPathway" id="UPA00886"/>
<comment type="caution">
    <text evidence="12">The sequence shown here is derived from an EMBL/GenBank/DDBJ whole genome shotgun (WGS) entry which is preliminary data.</text>
</comment>
<evidence type="ECO:0000256" key="8">
    <source>
        <dbReference type="PROSITE-ProRule" id="PRU00452"/>
    </source>
</evidence>
<dbReference type="InterPro" id="IPR004181">
    <property type="entry name" value="Znf_MIZ"/>
</dbReference>
<dbReference type="GO" id="GO:0016874">
    <property type="term" value="F:ligase activity"/>
    <property type="evidence" value="ECO:0007669"/>
    <property type="project" value="UniProtKB-KW"/>
</dbReference>
<keyword evidence="5 8" id="KW-0863">Zinc-finger</keyword>
<keyword evidence="3" id="KW-0808">Transferase</keyword>
<keyword evidence="6" id="KW-0833">Ubl conjugation pathway</keyword>
<evidence type="ECO:0000313" key="12">
    <source>
        <dbReference type="EMBL" id="KAF0746476.1"/>
    </source>
</evidence>
<dbReference type="GO" id="GO:0003712">
    <property type="term" value="F:transcription coregulator activity"/>
    <property type="evidence" value="ECO:0007669"/>
    <property type="project" value="TreeGrafter"/>
</dbReference>
<dbReference type="EMBL" id="VUJU01007195">
    <property type="protein sequence ID" value="KAF0746476.1"/>
    <property type="molecule type" value="Genomic_DNA"/>
</dbReference>
<evidence type="ECO:0000256" key="7">
    <source>
        <dbReference type="ARBA" id="ARBA00022833"/>
    </source>
</evidence>
<dbReference type="Gene3D" id="3.30.40.10">
    <property type="entry name" value="Zinc/RING finger domain, C3HC4 (zinc finger)"/>
    <property type="match status" value="1"/>
</dbReference>
<protein>
    <submittedName>
        <fullName evidence="12">E3 SUMO-protein ligase PIAS2-like</fullName>
    </submittedName>
</protein>
<keyword evidence="4" id="KW-0479">Metal-binding</keyword>
<reference evidence="12 13" key="1">
    <citation type="submission" date="2019-08" db="EMBL/GenBank/DDBJ databases">
        <title>Whole genome of Aphis craccivora.</title>
        <authorList>
            <person name="Voronova N.V."/>
            <person name="Shulinski R.S."/>
            <person name="Bandarenka Y.V."/>
            <person name="Zhorov D.G."/>
            <person name="Warner D."/>
        </authorList>
    </citation>
    <scope>NUCLEOTIDE SEQUENCE [LARGE SCALE GENOMIC DNA]</scope>
    <source>
        <strain evidence="12">180601</strain>
        <tissue evidence="12">Whole Body</tissue>
    </source>
</reference>
<evidence type="ECO:0000256" key="3">
    <source>
        <dbReference type="ARBA" id="ARBA00022679"/>
    </source>
</evidence>
<organism evidence="12 13">
    <name type="scientific">Aphis craccivora</name>
    <name type="common">Cowpea aphid</name>
    <dbReference type="NCBI Taxonomy" id="307492"/>
    <lineage>
        <taxon>Eukaryota</taxon>
        <taxon>Metazoa</taxon>
        <taxon>Ecdysozoa</taxon>
        <taxon>Arthropoda</taxon>
        <taxon>Hexapoda</taxon>
        <taxon>Insecta</taxon>
        <taxon>Pterygota</taxon>
        <taxon>Neoptera</taxon>
        <taxon>Paraneoptera</taxon>
        <taxon>Hemiptera</taxon>
        <taxon>Sternorrhyncha</taxon>
        <taxon>Aphidomorpha</taxon>
        <taxon>Aphidoidea</taxon>
        <taxon>Aphididae</taxon>
        <taxon>Aphidini</taxon>
        <taxon>Aphis</taxon>
        <taxon>Aphis</taxon>
    </lineage>
</organism>
<dbReference type="AlphaFoldDB" id="A0A6G0XZX9"/>
<dbReference type="GO" id="GO:0016925">
    <property type="term" value="P:protein sumoylation"/>
    <property type="evidence" value="ECO:0007669"/>
    <property type="project" value="UniProtKB-UniPathway"/>
</dbReference>
<keyword evidence="13" id="KW-1185">Reference proteome</keyword>
<dbReference type="Pfam" id="PF14324">
    <property type="entry name" value="PINIT"/>
    <property type="match status" value="1"/>
</dbReference>